<evidence type="ECO:0000313" key="1">
    <source>
        <dbReference type="EMBL" id="KKN65621.1"/>
    </source>
</evidence>
<sequence length="211" mass="23961">MEQEAKGHVVIQQTCESCAGEALILNFGFNSHIAYQRLFQRGSGQGSMFDDSFLVEKIMNLEPYSGGSLRKGWKHLGGGRHRDVFRLPSGNVIKFPIGEAGEVANLWEALVWKFRNRQSRMPLFIYEYMKHIEAIARCRMIPRTKVLIMEFVDREGVNPPSWTYRMDCAQVGLTKSGHLVAYDFAEFRCHELRDASLAVTELAQTSVGETP</sequence>
<gene>
    <name evidence="1" type="ORF">LCGC14_0479370</name>
</gene>
<organism evidence="1">
    <name type="scientific">marine sediment metagenome</name>
    <dbReference type="NCBI Taxonomy" id="412755"/>
    <lineage>
        <taxon>unclassified sequences</taxon>
        <taxon>metagenomes</taxon>
        <taxon>ecological metagenomes</taxon>
    </lineage>
</organism>
<name>A0A0F9UWQ2_9ZZZZ</name>
<protein>
    <submittedName>
        <fullName evidence="1">Uncharacterized protein</fullName>
    </submittedName>
</protein>
<dbReference type="AlphaFoldDB" id="A0A0F9UWQ2"/>
<reference evidence="1" key="1">
    <citation type="journal article" date="2015" name="Nature">
        <title>Complex archaea that bridge the gap between prokaryotes and eukaryotes.</title>
        <authorList>
            <person name="Spang A."/>
            <person name="Saw J.H."/>
            <person name="Jorgensen S.L."/>
            <person name="Zaremba-Niedzwiedzka K."/>
            <person name="Martijn J."/>
            <person name="Lind A.E."/>
            <person name="van Eijk R."/>
            <person name="Schleper C."/>
            <person name="Guy L."/>
            <person name="Ettema T.J."/>
        </authorList>
    </citation>
    <scope>NUCLEOTIDE SEQUENCE</scope>
</reference>
<comment type="caution">
    <text evidence="1">The sequence shown here is derived from an EMBL/GenBank/DDBJ whole genome shotgun (WGS) entry which is preliminary data.</text>
</comment>
<dbReference type="EMBL" id="LAZR01000519">
    <property type="protein sequence ID" value="KKN65621.1"/>
    <property type="molecule type" value="Genomic_DNA"/>
</dbReference>
<accession>A0A0F9UWQ2</accession>
<proteinExistence type="predicted"/>